<dbReference type="GO" id="GO:0008017">
    <property type="term" value="F:microtubule binding"/>
    <property type="evidence" value="ECO:0007669"/>
    <property type="project" value="InterPro"/>
</dbReference>
<dbReference type="OrthoDB" id="3176171at2759"/>
<dbReference type="InterPro" id="IPR001752">
    <property type="entry name" value="Kinesin_motor_dom"/>
</dbReference>
<dbReference type="Pfam" id="PF00225">
    <property type="entry name" value="Kinesin"/>
    <property type="match status" value="1"/>
</dbReference>
<evidence type="ECO:0000256" key="2">
    <source>
        <dbReference type="ARBA" id="ARBA00022741"/>
    </source>
</evidence>
<dbReference type="EMBL" id="JAHDYR010000006">
    <property type="protein sequence ID" value="KAG9396374.1"/>
    <property type="molecule type" value="Genomic_DNA"/>
</dbReference>
<dbReference type="SUPFAM" id="SSF52540">
    <property type="entry name" value="P-loop containing nucleoside triphosphate hydrolases"/>
    <property type="match status" value="1"/>
</dbReference>
<dbReference type="SMART" id="SM00129">
    <property type="entry name" value="KISc"/>
    <property type="match status" value="1"/>
</dbReference>
<feature type="compositionally biased region" description="Acidic residues" evidence="9">
    <location>
        <begin position="516"/>
        <end position="526"/>
    </location>
</feature>
<feature type="domain" description="Kinesin motor" evidence="10">
    <location>
        <begin position="17"/>
        <end position="368"/>
    </location>
</feature>
<evidence type="ECO:0000256" key="1">
    <source>
        <dbReference type="ARBA" id="ARBA00022701"/>
    </source>
</evidence>
<dbReference type="CDD" id="cd00106">
    <property type="entry name" value="KISc"/>
    <property type="match status" value="1"/>
</dbReference>
<dbReference type="InterPro" id="IPR019821">
    <property type="entry name" value="Kinesin_motor_CS"/>
</dbReference>
<keyword evidence="2 6" id="KW-0547">Nucleotide-binding</keyword>
<comment type="similarity">
    <text evidence="6 7">Belongs to the TRAFAC class myosin-kinesin ATPase superfamily. Kinesin family.</text>
</comment>
<dbReference type="Proteomes" id="UP000717585">
    <property type="component" value="Unassembled WGS sequence"/>
</dbReference>
<evidence type="ECO:0000256" key="3">
    <source>
        <dbReference type="ARBA" id="ARBA00022840"/>
    </source>
</evidence>
<evidence type="ECO:0000256" key="5">
    <source>
        <dbReference type="ARBA" id="ARBA00023175"/>
    </source>
</evidence>
<feature type="region of interest" description="Disordered" evidence="9">
    <location>
        <begin position="589"/>
        <end position="632"/>
    </location>
</feature>
<keyword evidence="5 6" id="KW-0505">Motor protein</keyword>
<protein>
    <recommendedName>
        <fullName evidence="7">Kinesin-like protein</fullName>
    </recommendedName>
</protein>
<dbReference type="PANTHER" id="PTHR47968">
    <property type="entry name" value="CENTROMERE PROTEIN E"/>
    <property type="match status" value="1"/>
</dbReference>
<dbReference type="InterPro" id="IPR036961">
    <property type="entry name" value="Kinesin_motor_dom_sf"/>
</dbReference>
<evidence type="ECO:0000256" key="6">
    <source>
        <dbReference type="PROSITE-ProRule" id="PRU00283"/>
    </source>
</evidence>
<keyword evidence="1 7" id="KW-0493">Microtubule</keyword>
<feature type="coiled-coil region" evidence="8">
    <location>
        <begin position="391"/>
        <end position="418"/>
    </location>
</feature>
<dbReference type="PROSITE" id="PS00411">
    <property type="entry name" value="KINESIN_MOTOR_1"/>
    <property type="match status" value="1"/>
</dbReference>
<dbReference type="AlphaFoldDB" id="A0A8J6BA14"/>
<dbReference type="GO" id="GO:0005874">
    <property type="term" value="C:microtubule"/>
    <property type="evidence" value="ECO:0007669"/>
    <property type="project" value="UniProtKB-KW"/>
</dbReference>
<dbReference type="Gene3D" id="3.40.850.10">
    <property type="entry name" value="Kinesin motor domain"/>
    <property type="match status" value="1"/>
</dbReference>
<evidence type="ECO:0000256" key="7">
    <source>
        <dbReference type="RuleBase" id="RU000394"/>
    </source>
</evidence>
<accession>A0A8J6BA14</accession>
<name>A0A8J6BA14_9EUKA</name>
<feature type="region of interest" description="Disordered" evidence="9">
    <location>
        <begin position="490"/>
        <end position="577"/>
    </location>
</feature>
<evidence type="ECO:0000259" key="10">
    <source>
        <dbReference type="PROSITE" id="PS50067"/>
    </source>
</evidence>
<dbReference type="PRINTS" id="PR00380">
    <property type="entry name" value="KINESINHEAVY"/>
</dbReference>
<dbReference type="InterPro" id="IPR027640">
    <property type="entry name" value="Kinesin-like_fam"/>
</dbReference>
<feature type="compositionally biased region" description="Acidic residues" evidence="9">
    <location>
        <begin position="490"/>
        <end position="502"/>
    </location>
</feature>
<dbReference type="GO" id="GO:0005524">
    <property type="term" value="F:ATP binding"/>
    <property type="evidence" value="ECO:0007669"/>
    <property type="project" value="UniProtKB-UniRule"/>
</dbReference>
<gene>
    <name evidence="11" type="ORF">J8273_2105</name>
</gene>
<keyword evidence="12" id="KW-1185">Reference proteome</keyword>
<evidence type="ECO:0000256" key="9">
    <source>
        <dbReference type="SAM" id="MobiDB-lite"/>
    </source>
</evidence>
<keyword evidence="4 8" id="KW-0175">Coiled coil</keyword>
<evidence type="ECO:0000313" key="12">
    <source>
        <dbReference type="Proteomes" id="UP000717585"/>
    </source>
</evidence>
<feature type="compositionally biased region" description="Low complexity" evidence="9">
    <location>
        <begin position="538"/>
        <end position="561"/>
    </location>
</feature>
<evidence type="ECO:0000256" key="4">
    <source>
        <dbReference type="ARBA" id="ARBA00023054"/>
    </source>
</evidence>
<dbReference type="GO" id="GO:0007018">
    <property type="term" value="P:microtubule-based movement"/>
    <property type="evidence" value="ECO:0007669"/>
    <property type="project" value="InterPro"/>
</dbReference>
<evidence type="ECO:0000313" key="11">
    <source>
        <dbReference type="EMBL" id="KAG9396374.1"/>
    </source>
</evidence>
<dbReference type="GO" id="GO:0003777">
    <property type="term" value="F:microtubule motor activity"/>
    <property type="evidence" value="ECO:0007669"/>
    <property type="project" value="InterPro"/>
</dbReference>
<evidence type="ECO:0000256" key="8">
    <source>
        <dbReference type="SAM" id="Coils"/>
    </source>
</evidence>
<reference evidence="11" key="1">
    <citation type="submission" date="2021-05" db="EMBL/GenBank/DDBJ databases">
        <title>A free-living protist that lacks canonical eukaryotic 1 DNA replication and segregation systems.</title>
        <authorList>
            <person name="Salas-Leiva D.E."/>
            <person name="Tromer E.C."/>
            <person name="Curtis B.A."/>
            <person name="Jerlstrom-Hultqvist J."/>
            <person name="Kolisko M."/>
            <person name="Yi Z."/>
            <person name="Salas-Leiva J.S."/>
            <person name="Gallot-Lavallee L."/>
            <person name="Kops G.J.P.L."/>
            <person name="Archibald J.M."/>
            <person name="Simpson A.G.B."/>
            <person name="Roger A.J."/>
        </authorList>
    </citation>
    <scope>NUCLEOTIDE SEQUENCE</scope>
    <source>
        <strain evidence="11">BICM</strain>
    </source>
</reference>
<proteinExistence type="inferred from homology"/>
<dbReference type="InterPro" id="IPR027417">
    <property type="entry name" value="P-loop_NTPase"/>
</dbReference>
<dbReference type="PANTHER" id="PTHR47968:SF36">
    <property type="entry name" value="KINESIN HEAVY CHAIN ISOFORM X1"/>
    <property type="match status" value="1"/>
</dbReference>
<dbReference type="PROSITE" id="PS50067">
    <property type="entry name" value="KINESIN_MOTOR_2"/>
    <property type="match status" value="1"/>
</dbReference>
<feature type="binding site" evidence="6">
    <location>
        <begin position="108"/>
        <end position="115"/>
    </location>
    <ligand>
        <name>ATP</name>
        <dbReference type="ChEBI" id="CHEBI:30616"/>
    </ligand>
</feature>
<comment type="caution">
    <text evidence="11">The sequence shown here is derived from an EMBL/GenBank/DDBJ whole genome shotgun (WGS) entry which is preliminary data.</text>
</comment>
<organism evidence="11 12">
    <name type="scientific">Carpediemonas membranifera</name>
    <dbReference type="NCBI Taxonomy" id="201153"/>
    <lineage>
        <taxon>Eukaryota</taxon>
        <taxon>Metamonada</taxon>
        <taxon>Carpediemonas-like organisms</taxon>
        <taxon>Carpediemonas</taxon>
    </lineage>
</organism>
<sequence>MVRSSRPNSASSDEHSRIRVVVRVRPPIQEDYDHSFEAYEECVNVIPHTGDNPSKFLTLTRSHTDERDFMFDLVLGSDIQQSSMYGVVAEDIVNDVLQGFNGTVMAYGQTGTGKTHTIFGDIGNFQGINASGRVDSVSAKAGVIPRAVQQIFDHIEQNQEETEFQVTLSYTQLYKENIYDLLDEDRSGKILHLRESSRTGVYVDGLTALAVTSGTHLLDIVSVASKRRVMAGTSMNQLSSRSHVIMFITVEQRPKQTDPMAPDPVRRGVLAIVDLAGSERVSKTMSEGSRLDEAKKINQSLSALGNCVAALSSGSGHVPLRDSKLTRLLTDSLGGNTKTVICATVGPAECNYDETYSTLLFASRCMNVRTHATINEVSDFKTLNLTLQQQLAQAVDSNSGLRAKNEALEARLAALETGAGVVAGAPFGGKEKEVMHRFSEVIVRMQAEIRKQRTEASRREQEHRRQWRELAYTLASHPALGKFLAFVDDDGSEPESAVDDSDSPPGLRSTRGAESGESETESEAEEQGAFTLLTPAQAMSRASSMAGSRPASRAGSPSPSGVDPMTSRLDFGGDDEALRQSFIMNNTAGLDGREYGSPGSPQSIFEDDTLTDTIRRSTRFTRGQLTDRQEAM</sequence>
<keyword evidence="3 6" id="KW-0067">ATP-binding</keyword>